<dbReference type="AlphaFoldDB" id="A0A645GA21"/>
<protein>
    <submittedName>
        <fullName evidence="1">Uncharacterized protein</fullName>
    </submittedName>
</protein>
<evidence type="ECO:0000313" key="1">
    <source>
        <dbReference type="EMBL" id="MPN22880.1"/>
    </source>
</evidence>
<comment type="caution">
    <text evidence="1">The sequence shown here is derived from an EMBL/GenBank/DDBJ whole genome shotgun (WGS) entry which is preliminary data.</text>
</comment>
<accession>A0A645GA21</accession>
<reference evidence="1" key="1">
    <citation type="submission" date="2019-08" db="EMBL/GenBank/DDBJ databases">
        <authorList>
            <person name="Kucharzyk K."/>
            <person name="Murdoch R.W."/>
            <person name="Higgins S."/>
            <person name="Loffler F."/>
        </authorList>
    </citation>
    <scope>NUCLEOTIDE SEQUENCE</scope>
</reference>
<gene>
    <name evidence="1" type="ORF">SDC9_170265</name>
</gene>
<proteinExistence type="predicted"/>
<dbReference type="EMBL" id="VSSQ01071222">
    <property type="protein sequence ID" value="MPN22880.1"/>
    <property type="molecule type" value="Genomic_DNA"/>
</dbReference>
<sequence length="124" mass="14052">MEVVGVSRVALVREGDKVGELFPGFLVKQRHAAPVVDAKTEKPVFEQRFGGRSGRSRQRGLVALNAVDANARRRKFLRRKVDFEAKRWNLTGQVDRRIVGLRPVFHGAEGETHRLPRRIGDADR</sequence>
<organism evidence="1">
    <name type="scientific">bioreactor metagenome</name>
    <dbReference type="NCBI Taxonomy" id="1076179"/>
    <lineage>
        <taxon>unclassified sequences</taxon>
        <taxon>metagenomes</taxon>
        <taxon>ecological metagenomes</taxon>
    </lineage>
</organism>
<name>A0A645GA21_9ZZZZ</name>